<dbReference type="KEGG" id="glz:GLAREA_08723"/>
<name>S3DFN0_GLAL2</name>
<dbReference type="HOGENOM" id="CLU_1090088_0_0_1"/>
<protein>
    <submittedName>
        <fullName evidence="1">Uncharacterized protein</fullName>
    </submittedName>
</protein>
<dbReference type="OrthoDB" id="4719947at2759"/>
<evidence type="ECO:0000313" key="2">
    <source>
        <dbReference type="Proteomes" id="UP000016922"/>
    </source>
</evidence>
<dbReference type="GeneID" id="19467771"/>
<gene>
    <name evidence="1" type="ORF">GLAREA_08723</name>
</gene>
<dbReference type="EMBL" id="KE145352">
    <property type="protein sequence ID" value="EPE36560.1"/>
    <property type="molecule type" value="Genomic_DNA"/>
</dbReference>
<organism evidence="1 2">
    <name type="scientific">Glarea lozoyensis (strain ATCC 20868 / MF5171)</name>
    <dbReference type="NCBI Taxonomy" id="1116229"/>
    <lineage>
        <taxon>Eukaryota</taxon>
        <taxon>Fungi</taxon>
        <taxon>Dikarya</taxon>
        <taxon>Ascomycota</taxon>
        <taxon>Pezizomycotina</taxon>
        <taxon>Leotiomycetes</taxon>
        <taxon>Helotiales</taxon>
        <taxon>Helotiaceae</taxon>
        <taxon>Glarea</taxon>
    </lineage>
</organism>
<dbReference type="AlphaFoldDB" id="S3DFN0"/>
<dbReference type="RefSeq" id="XP_008075875.1">
    <property type="nucleotide sequence ID" value="XM_008077684.1"/>
</dbReference>
<evidence type="ECO:0000313" key="1">
    <source>
        <dbReference type="EMBL" id="EPE36560.1"/>
    </source>
</evidence>
<sequence length="255" mass="28085">MAELTTPFNLNLNLTELERITIDTEAIATDTDLSNIFYFAEIPQIPQARESNLQSLISTIEDCKAWETTRCEQSVQSQIAKGNLPGDSSVAACRKRTAYRSKVLNVLRATSPWIVNIDTGVTAKFKVPATKPLNLAVVNTLINIEPLTANLPYRNFLKAVAAAFNPKVEMVQPYYHTVIGYQYDNVIEEFQAVLLTVTFEIEIGLTGGTIEFTSTPATFSVDLWDGSKPDPATTETGRVLNLQKSLTVLAPPANE</sequence>
<dbReference type="OMA" id="ETTRCEQ"/>
<dbReference type="Proteomes" id="UP000016922">
    <property type="component" value="Unassembled WGS sequence"/>
</dbReference>
<accession>S3DFN0</accession>
<reference evidence="1 2" key="1">
    <citation type="journal article" date="2013" name="BMC Genomics">
        <title>Genomics-driven discovery of the pneumocandin biosynthetic gene cluster in the fungus Glarea lozoyensis.</title>
        <authorList>
            <person name="Chen L."/>
            <person name="Yue Q."/>
            <person name="Zhang X."/>
            <person name="Xiang M."/>
            <person name="Wang C."/>
            <person name="Li S."/>
            <person name="Che Y."/>
            <person name="Ortiz-Lopez F.J."/>
            <person name="Bills G.F."/>
            <person name="Liu X."/>
            <person name="An Z."/>
        </authorList>
    </citation>
    <scope>NUCLEOTIDE SEQUENCE [LARGE SCALE GENOMIC DNA]</scope>
    <source>
        <strain evidence="2">ATCC 20868 / MF5171</strain>
    </source>
</reference>
<keyword evidence="2" id="KW-1185">Reference proteome</keyword>
<proteinExistence type="predicted"/>